<protein>
    <recommendedName>
        <fullName evidence="3">ATP-dependent RecD2 DNA helicase</fullName>
        <ecNumber evidence="3">5.6.2.3</ecNumber>
    </recommendedName>
    <alternativeName>
        <fullName evidence="3">DNA 5'-3' helicase subunit RecD2</fullName>
    </alternativeName>
</protein>
<dbReference type="GO" id="GO:0016887">
    <property type="term" value="F:ATP hydrolysis activity"/>
    <property type="evidence" value="ECO:0007669"/>
    <property type="project" value="RHEA"/>
</dbReference>
<dbReference type="GO" id="GO:0043139">
    <property type="term" value="F:5'-3' DNA helicase activity"/>
    <property type="evidence" value="ECO:0007669"/>
    <property type="project" value="UniProtKB-UniRule"/>
</dbReference>
<dbReference type="RefSeq" id="WP_107001896.1">
    <property type="nucleotide sequence ID" value="NZ_JAQDZI010000009.1"/>
</dbReference>
<dbReference type="Pfam" id="PF14520">
    <property type="entry name" value="HHH_5"/>
    <property type="match status" value="1"/>
</dbReference>
<dbReference type="CDD" id="cd18809">
    <property type="entry name" value="SF1_C_RecD"/>
    <property type="match status" value="1"/>
</dbReference>
<dbReference type="InterPro" id="IPR055446">
    <property type="entry name" value="RecD2_N_OB"/>
</dbReference>
<dbReference type="CDD" id="cd17933">
    <property type="entry name" value="DEXSc_RecD-like"/>
    <property type="match status" value="1"/>
</dbReference>
<dbReference type="Pfam" id="PF13538">
    <property type="entry name" value="UvrD_C_2"/>
    <property type="match status" value="1"/>
</dbReference>
<dbReference type="InterPro" id="IPR003593">
    <property type="entry name" value="AAA+_ATPase"/>
</dbReference>
<dbReference type="InterPro" id="IPR010994">
    <property type="entry name" value="RuvA_2-like"/>
</dbReference>
<accession>A0A2T3FKM2</accession>
<evidence type="ECO:0000259" key="4">
    <source>
        <dbReference type="SMART" id="SM00382"/>
    </source>
</evidence>
<keyword evidence="3" id="KW-0238">DNA-binding</keyword>
<keyword evidence="3" id="KW-0413">Isomerase</keyword>
<dbReference type="InterPro" id="IPR041451">
    <property type="entry name" value="RecD2_SH13"/>
</dbReference>
<dbReference type="Pfam" id="PF14490">
    <property type="entry name" value="HHH_RecD2"/>
    <property type="match status" value="1"/>
</dbReference>
<keyword evidence="2 3" id="KW-0067">ATP-binding</keyword>
<comment type="function">
    <text evidence="3">DNA-dependent ATPase and ATP-dependent 5'-3' DNA helicase. Has no activity on blunt DNA or DNA with 3'-overhangs, requires at least 10 bases of 5'-ssDNA for helicase activity.</text>
</comment>
<dbReference type="AlphaFoldDB" id="A0A2T3FKM2"/>
<dbReference type="Gene3D" id="3.40.50.300">
    <property type="entry name" value="P-loop containing nucleotide triphosphate hydrolases"/>
    <property type="match status" value="2"/>
</dbReference>
<dbReference type="PANTHER" id="PTHR43788">
    <property type="entry name" value="DNA2/NAM7 HELICASE FAMILY MEMBER"/>
    <property type="match status" value="1"/>
</dbReference>
<gene>
    <name evidence="3" type="primary">recD2</name>
    <name evidence="5" type="ORF">C7U56_15065</name>
</gene>
<dbReference type="Pfam" id="PF18335">
    <property type="entry name" value="SH3_13"/>
    <property type="match status" value="1"/>
</dbReference>
<dbReference type="Proteomes" id="UP000241048">
    <property type="component" value="Unassembled WGS sequence"/>
</dbReference>
<dbReference type="InterPro" id="IPR027417">
    <property type="entry name" value="P-loop_NTPase"/>
</dbReference>
<organism evidence="5 6">
    <name type="scientific">Clostridium fessum</name>
    <dbReference type="NCBI Taxonomy" id="2126740"/>
    <lineage>
        <taxon>Bacteria</taxon>
        <taxon>Bacillati</taxon>
        <taxon>Bacillota</taxon>
        <taxon>Clostridia</taxon>
        <taxon>Eubacteriales</taxon>
        <taxon>Clostridiaceae</taxon>
        <taxon>Clostridium</taxon>
    </lineage>
</organism>
<dbReference type="SUPFAM" id="SSF47781">
    <property type="entry name" value="RuvA domain 2-like"/>
    <property type="match status" value="1"/>
</dbReference>
<dbReference type="SMART" id="SM00382">
    <property type="entry name" value="AAA"/>
    <property type="match status" value="1"/>
</dbReference>
<comment type="caution">
    <text evidence="5">The sequence shown here is derived from an EMBL/GenBank/DDBJ whole genome shotgun (WGS) entry which is preliminary data.</text>
</comment>
<name>A0A2T3FKM2_9CLOT</name>
<dbReference type="Pfam" id="PF23139">
    <property type="entry name" value="OB_YrrC"/>
    <property type="match status" value="1"/>
</dbReference>
<keyword evidence="3" id="KW-0378">Hydrolase</keyword>
<dbReference type="HAMAP" id="MF_01488">
    <property type="entry name" value="RecD2"/>
    <property type="match status" value="1"/>
</dbReference>
<reference evidence="5 6" key="1">
    <citation type="submission" date="2018-03" db="EMBL/GenBank/DDBJ databases">
        <title>Lachnoclostridium SNUG30386 gen.nov., sp.nov., isolated from human faeces.</title>
        <authorList>
            <person name="Seo B."/>
            <person name="Jeon K."/>
            <person name="Ko G."/>
        </authorList>
    </citation>
    <scope>NUCLEOTIDE SEQUENCE [LARGE SCALE GENOMIC DNA]</scope>
    <source>
        <strain evidence="5 6">SNUG30386</strain>
    </source>
</reference>
<evidence type="ECO:0000313" key="5">
    <source>
        <dbReference type="EMBL" id="PST35804.1"/>
    </source>
</evidence>
<dbReference type="Gene3D" id="2.30.30.940">
    <property type="match status" value="1"/>
</dbReference>
<sequence>MAAVKGYIEKIKYRNEDNGYTVLSISGLDDGEEYVLVGTFSYIAEGEMIEASGRMTEHPIYGEQMAVESYELKAPEDTVSMERYLGSGAIKGVGAALASRIVKKFKADTFRIMEEEPERLAEVKGISEKMAMSIGEQVEEKRDMRQAMMFLQNYGISINLAVKIYQEYGPAMYTILQNNPYKLADDIPGVGFKMADEIAAKIGIVADSDFRIKSGILYTLYQATANGHTYLPEDELADRAAKLLQVEISEIDKHLMDMQMDKRLVIRERKKQKTAEMDVFVQAESAVSGQMQPQPDVLGEPNASNVSNIANAPERAVYASHYYYTELNTARMLHDLNITGSESEEQIRKSLAVIQKEEQIELDELQIRAVIEAVNCGLLVITGGPGTGKTTTINTIIRYFEKGDMDILLAAPTGRAAKRMTEATGYEAKTIHRLLELTGMPEEDEKSRTTSMHFERNEDNPLEADVIIIDEMSMVDINLMHSLLRAVNVGTRLILVGDVDQLPSVGPGNVLRDIIESECFHVVKLTRIFRQAAQSDIIVNAHRINAGERIPIGKSSRDFLFIKRDDPNAIINAMITLVREKLPNYVHADLFEVQVMTPMRKGVLGSIRLNSILQEFLNPPSAEKAEKEYGETTFRVGDKVMQIKNNYQIEWTSYNRSGIPVDKGAGVFNGDLGRIREINTFAELVIVEYDEGKRVEYSFKQLEELELAYAITIHKSQGSEYPAVVIPVWSGPQMLMTRNLIYTAVTRARACVCLVGVPYVFQQMVDNAMEQKRYSGLRDRIEEIMETL</sequence>
<dbReference type="PANTHER" id="PTHR43788:SF6">
    <property type="entry name" value="DNA HELICASE B"/>
    <property type="match status" value="1"/>
</dbReference>
<dbReference type="GO" id="GO:0017116">
    <property type="term" value="F:single-stranded DNA helicase activity"/>
    <property type="evidence" value="ECO:0007669"/>
    <property type="project" value="TreeGrafter"/>
</dbReference>
<keyword evidence="3 5" id="KW-0347">Helicase</keyword>
<dbReference type="EC" id="5.6.2.3" evidence="3"/>
<feature type="binding site" evidence="3">
    <location>
        <begin position="386"/>
        <end position="390"/>
    </location>
    <ligand>
        <name>ATP</name>
        <dbReference type="ChEBI" id="CHEBI:30616"/>
    </ligand>
</feature>
<dbReference type="EMBL" id="PYLO01000007">
    <property type="protein sequence ID" value="PST35804.1"/>
    <property type="molecule type" value="Genomic_DNA"/>
</dbReference>
<dbReference type="GO" id="GO:0009338">
    <property type="term" value="C:exodeoxyribonuclease V complex"/>
    <property type="evidence" value="ECO:0007669"/>
    <property type="project" value="TreeGrafter"/>
</dbReference>
<dbReference type="InterPro" id="IPR006345">
    <property type="entry name" value="RecD2"/>
</dbReference>
<evidence type="ECO:0000313" key="6">
    <source>
        <dbReference type="Proteomes" id="UP000241048"/>
    </source>
</evidence>
<comment type="similarity">
    <text evidence="3">Belongs to the RecD family. RecD2 subfamily.</text>
</comment>
<evidence type="ECO:0000256" key="1">
    <source>
        <dbReference type="ARBA" id="ARBA00022741"/>
    </source>
</evidence>
<keyword evidence="1 3" id="KW-0547">Nucleotide-binding</keyword>
<proteinExistence type="inferred from homology"/>
<dbReference type="NCBIfam" id="TIGR01448">
    <property type="entry name" value="recD_rel"/>
    <property type="match status" value="1"/>
</dbReference>
<dbReference type="Gene3D" id="1.10.10.2220">
    <property type="match status" value="1"/>
</dbReference>
<comment type="catalytic activity">
    <reaction evidence="3">
        <text>ATP + H2O = ADP + phosphate + H(+)</text>
        <dbReference type="Rhea" id="RHEA:13065"/>
        <dbReference type="ChEBI" id="CHEBI:15377"/>
        <dbReference type="ChEBI" id="CHEBI:15378"/>
        <dbReference type="ChEBI" id="CHEBI:30616"/>
        <dbReference type="ChEBI" id="CHEBI:43474"/>
        <dbReference type="ChEBI" id="CHEBI:456216"/>
        <dbReference type="EC" id="5.6.2.3"/>
    </reaction>
</comment>
<dbReference type="InterPro" id="IPR027785">
    <property type="entry name" value="UvrD-like_helicase_C"/>
</dbReference>
<evidence type="ECO:0000256" key="2">
    <source>
        <dbReference type="ARBA" id="ARBA00022840"/>
    </source>
</evidence>
<dbReference type="GO" id="GO:0003677">
    <property type="term" value="F:DNA binding"/>
    <property type="evidence" value="ECO:0007669"/>
    <property type="project" value="UniProtKB-UniRule"/>
</dbReference>
<dbReference type="Gene3D" id="1.10.150.20">
    <property type="entry name" value="5' to 3' exonuclease, C-terminal subdomain"/>
    <property type="match status" value="1"/>
</dbReference>
<dbReference type="InterPro" id="IPR050534">
    <property type="entry name" value="Coronavir_polyprotein_1ab"/>
</dbReference>
<dbReference type="GO" id="GO:0006310">
    <property type="term" value="P:DNA recombination"/>
    <property type="evidence" value="ECO:0007669"/>
    <property type="project" value="InterPro"/>
</dbReference>
<dbReference type="GO" id="GO:0005524">
    <property type="term" value="F:ATP binding"/>
    <property type="evidence" value="ECO:0007669"/>
    <property type="project" value="UniProtKB-UniRule"/>
</dbReference>
<evidence type="ECO:0000256" key="3">
    <source>
        <dbReference type="HAMAP-Rule" id="MF_01488"/>
    </source>
</evidence>
<dbReference type="Pfam" id="PF13245">
    <property type="entry name" value="AAA_19"/>
    <property type="match status" value="1"/>
</dbReference>
<feature type="domain" description="AAA+ ATPase" evidence="4">
    <location>
        <begin position="375"/>
        <end position="565"/>
    </location>
</feature>
<dbReference type="InterPro" id="IPR029493">
    <property type="entry name" value="RecD2-like_HHH"/>
</dbReference>
<dbReference type="SUPFAM" id="SSF52540">
    <property type="entry name" value="P-loop containing nucleoside triphosphate hydrolases"/>
    <property type="match status" value="1"/>
</dbReference>
<keyword evidence="6" id="KW-1185">Reference proteome</keyword>